<dbReference type="InterPro" id="IPR053931">
    <property type="entry name" value="RapZ_C"/>
</dbReference>
<dbReference type="Proteomes" id="UP000218690">
    <property type="component" value="Unassembled WGS sequence"/>
</dbReference>
<evidence type="ECO:0000313" key="4">
    <source>
        <dbReference type="Proteomes" id="UP000218690"/>
    </source>
</evidence>
<evidence type="ECO:0000313" key="3">
    <source>
        <dbReference type="EMBL" id="PCC83130.1"/>
    </source>
</evidence>
<proteinExistence type="predicted"/>
<accession>A0A2A4ALG5</accession>
<dbReference type="EMBL" id="NWBP01000016">
    <property type="protein sequence ID" value="PCC83130.1"/>
    <property type="molecule type" value="Genomic_DNA"/>
</dbReference>
<feature type="region of interest" description="Disordered" evidence="1">
    <location>
        <begin position="234"/>
        <end position="254"/>
    </location>
</feature>
<dbReference type="GO" id="GO:0005524">
    <property type="term" value="F:ATP binding"/>
    <property type="evidence" value="ECO:0007669"/>
    <property type="project" value="InterPro"/>
</dbReference>
<dbReference type="InterPro" id="IPR027417">
    <property type="entry name" value="P-loop_NTPase"/>
</dbReference>
<dbReference type="Gene3D" id="3.40.50.300">
    <property type="entry name" value="P-loop containing nucleotide triphosphate hydrolases"/>
    <property type="match status" value="1"/>
</dbReference>
<feature type="region of interest" description="Disordered" evidence="1">
    <location>
        <begin position="292"/>
        <end position="364"/>
    </location>
</feature>
<dbReference type="AlphaFoldDB" id="A0A2A4ALG5"/>
<dbReference type="Pfam" id="PF22740">
    <property type="entry name" value="PapZ_C"/>
    <property type="match status" value="1"/>
</dbReference>
<dbReference type="InterPro" id="IPR005337">
    <property type="entry name" value="RapZ-like"/>
</dbReference>
<dbReference type="PANTHER" id="PTHR30448">
    <property type="entry name" value="RNASE ADAPTER PROTEIN RAPZ"/>
    <property type="match status" value="1"/>
</dbReference>
<evidence type="ECO:0000256" key="1">
    <source>
        <dbReference type="SAM" id="MobiDB-lite"/>
    </source>
</evidence>
<feature type="domain" description="RapZ C-terminal" evidence="2">
    <location>
        <begin position="133"/>
        <end position="233"/>
    </location>
</feature>
<reference evidence="3 4" key="1">
    <citation type="submission" date="2017-09" db="EMBL/GenBank/DDBJ databases">
        <title>Draft Genome Sequence of Corynebacterium accolens AH4003.</title>
        <authorList>
            <person name="Chen Y."/>
            <person name="Oosthuysen W.F."/>
            <person name="Kelley S."/>
            <person name="Horswill A."/>
        </authorList>
    </citation>
    <scope>NUCLEOTIDE SEQUENCE [LARGE SCALE GENOMIC DNA]</scope>
    <source>
        <strain evidence="3 4">AH4003</strain>
    </source>
</reference>
<feature type="compositionally biased region" description="Basic and acidic residues" evidence="1">
    <location>
        <begin position="320"/>
        <end position="329"/>
    </location>
</feature>
<name>A0A2A4ALG5_9CORY</name>
<dbReference type="PANTHER" id="PTHR30448:SF0">
    <property type="entry name" value="RNASE ADAPTER PROTEIN RAPZ"/>
    <property type="match status" value="1"/>
</dbReference>
<gene>
    <name evidence="3" type="ORF">COM45_04865</name>
</gene>
<evidence type="ECO:0000259" key="2">
    <source>
        <dbReference type="Pfam" id="PF22740"/>
    </source>
</evidence>
<protein>
    <recommendedName>
        <fullName evidence="2">RapZ C-terminal domain-containing protein</fullName>
    </recommendedName>
</protein>
<dbReference type="Pfam" id="PF13671">
    <property type="entry name" value="AAA_33"/>
    <property type="match status" value="1"/>
</dbReference>
<dbReference type="SUPFAM" id="SSF52540">
    <property type="entry name" value="P-loop containing nucleoside triphosphate hydrolases"/>
    <property type="match status" value="1"/>
</dbReference>
<organism evidence="3 4">
    <name type="scientific">Corynebacterium accolens</name>
    <dbReference type="NCBI Taxonomy" id="38284"/>
    <lineage>
        <taxon>Bacteria</taxon>
        <taxon>Bacillati</taxon>
        <taxon>Actinomycetota</taxon>
        <taxon>Actinomycetes</taxon>
        <taxon>Mycobacteriales</taxon>
        <taxon>Corynebacteriaceae</taxon>
        <taxon>Corynebacterium</taxon>
    </lineage>
</organism>
<comment type="caution">
    <text evidence="3">The sequence shown here is derived from an EMBL/GenBank/DDBJ whole genome shotgun (WGS) entry which is preliminary data.</text>
</comment>
<sequence length="364" mass="40499">MLHVITGPPAAGKSTFAREHAQDGHIIIDLDHLANTLAGKPLENHEHTGDVLAVAKAARQAAISAALTRDVTVWLIHTNPSDKQRAEYKRQGAEFHEIDPGKKTVMARCKQERPHGSAIAAAKWYDERKAKPTITIESFGFANGRPNGGLILDARDLPNPHDIPALRVPNGQSERVRNWLHQQTEVRDFIQASISRIDAAKPARVFIGCNSGKHRAVYIADELAEHYGTTAAHRDLGQKPKKNARERGYTHHGHELPRKRLLMALRDGTPCWWCGLPMHKDKQRNWDGWALAADHSNPHGAKNGEQPDRLLHGRCNSQRQDGRYDDRRPALTGKHPSEPLTPQTGVQVPPRARQGSDAAAFVWK</sequence>